<name>E3IYY4_PSEI1</name>
<dbReference type="RefSeq" id="WP_013423386.1">
    <property type="nucleotide sequence ID" value="NC_014666.1"/>
</dbReference>
<evidence type="ECO:0000313" key="3">
    <source>
        <dbReference type="Proteomes" id="UP000002484"/>
    </source>
</evidence>
<dbReference type="Gene3D" id="1.10.287.1060">
    <property type="entry name" value="ESAT-6-like"/>
    <property type="match status" value="1"/>
</dbReference>
<gene>
    <name evidence="2" type="ordered locus">FraEuI1c_2228</name>
</gene>
<accession>E3IYY4</accession>
<evidence type="ECO:0000256" key="1">
    <source>
        <dbReference type="SAM" id="MobiDB-lite"/>
    </source>
</evidence>
<proteinExistence type="predicted"/>
<dbReference type="EMBL" id="CP002299">
    <property type="protein sequence ID" value="ADP80267.1"/>
    <property type="molecule type" value="Genomic_DNA"/>
</dbReference>
<protein>
    <submittedName>
        <fullName evidence="2">Uncharacterized protein</fullName>
    </submittedName>
</protein>
<dbReference type="SUPFAM" id="SSF140453">
    <property type="entry name" value="EsxAB dimer-like"/>
    <property type="match status" value="1"/>
</dbReference>
<dbReference type="STRING" id="298654.FraEuI1c_2228"/>
<dbReference type="KEGG" id="fri:FraEuI1c_2228"/>
<feature type="compositionally biased region" description="Polar residues" evidence="1">
    <location>
        <begin position="33"/>
        <end position="43"/>
    </location>
</feature>
<organism evidence="2 3">
    <name type="scientific">Pseudofrankia inefficax (strain DSM 45817 / CECT 9037 / DDB 130130 / EuI1c)</name>
    <name type="common">Frankia inefficax</name>
    <dbReference type="NCBI Taxonomy" id="298654"/>
    <lineage>
        <taxon>Bacteria</taxon>
        <taxon>Bacillati</taxon>
        <taxon>Actinomycetota</taxon>
        <taxon>Actinomycetes</taxon>
        <taxon>Frankiales</taxon>
        <taxon>Frankiaceae</taxon>
        <taxon>Pseudofrankia</taxon>
    </lineage>
</organism>
<dbReference type="Proteomes" id="UP000002484">
    <property type="component" value="Chromosome"/>
</dbReference>
<sequence>MSPLDPASIERLAALTESTARRIADIGDDATRRASQAQWQGTSAERFRSSMADRQRECDGDAIALYNLAADLRRAAASYREELARLQGLERRIHSVMSGVGGELLHAVGITSASLPTSGSPAWGPLASKIASLGVRF</sequence>
<dbReference type="HOGENOM" id="CLU_1862261_0_0_11"/>
<feature type="region of interest" description="Disordered" evidence="1">
    <location>
        <begin position="27"/>
        <end position="50"/>
    </location>
</feature>
<dbReference type="InterPro" id="IPR036689">
    <property type="entry name" value="ESAT-6-like_sf"/>
</dbReference>
<dbReference type="InParanoid" id="E3IYY4"/>
<dbReference type="AlphaFoldDB" id="E3IYY4"/>
<reference evidence="2 3" key="1">
    <citation type="submission" date="2010-10" db="EMBL/GenBank/DDBJ databases">
        <title>Complete sequence of Frankia sp. EuI1c.</title>
        <authorList>
            <consortium name="US DOE Joint Genome Institute"/>
            <person name="Lucas S."/>
            <person name="Copeland A."/>
            <person name="Lapidus A."/>
            <person name="Cheng J.-F."/>
            <person name="Bruce D."/>
            <person name="Goodwin L."/>
            <person name="Pitluck S."/>
            <person name="Chertkov O."/>
            <person name="Detter J.C."/>
            <person name="Han C."/>
            <person name="Tapia R."/>
            <person name="Land M."/>
            <person name="Hauser L."/>
            <person name="Jeffries C."/>
            <person name="Kyrpides N."/>
            <person name="Ivanova N."/>
            <person name="Mikhailova N."/>
            <person name="Beauchemin N."/>
            <person name="Sen A."/>
            <person name="Sur S.A."/>
            <person name="Gtari M."/>
            <person name="Wall L."/>
            <person name="Tisa L."/>
            <person name="Woyke T."/>
        </authorList>
    </citation>
    <scope>NUCLEOTIDE SEQUENCE [LARGE SCALE GENOMIC DNA]</scope>
    <source>
        <strain evidence="3">DSM 45817 / CECT 9037 / EuI1c</strain>
    </source>
</reference>
<keyword evidence="3" id="KW-1185">Reference proteome</keyword>
<evidence type="ECO:0000313" key="2">
    <source>
        <dbReference type="EMBL" id="ADP80267.1"/>
    </source>
</evidence>